<dbReference type="Proteomes" id="UP001589667">
    <property type="component" value="Unassembled WGS sequence"/>
</dbReference>
<dbReference type="InterPro" id="IPR008391">
    <property type="entry name" value="AXE1_dom"/>
</dbReference>
<gene>
    <name evidence="2" type="ORF">ACFFQV_00425</name>
</gene>
<proteinExistence type="predicted"/>
<dbReference type="PANTHER" id="PTHR40111:SF1">
    <property type="entry name" value="CEPHALOSPORIN-C DEACETYLASE"/>
    <property type="match status" value="1"/>
</dbReference>
<dbReference type="SUPFAM" id="SSF53474">
    <property type="entry name" value="alpha/beta-Hydrolases"/>
    <property type="match status" value="1"/>
</dbReference>
<reference evidence="2 3" key="1">
    <citation type="submission" date="2024-09" db="EMBL/GenBank/DDBJ databases">
        <authorList>
            <person name="Sun Q."/>
            <person name="Mori K."/>
        </authorList>
    </citation>
    <scope>NUCLEOTIDE SEQUENCE [LARGE SCALE GENOMIC DNA]</scope>
    <source>
        <strain evidence="2 3">JCM 14321</strain>
    </source>
</reference>
<name>A0ABV5SKN3_9MICO</name>
<dbReference type="InterPro" id="IPR039069">
    <property type="entry name" value="CE7"/>
</dbReference>
<comment type="caution">
    <text evidence="2">The sequence shown here is derived from an EMBL/GenBank/DDBJ whole genome shotgun (WGS) entry which is preliminary data.</text>
</comment>
<protein>
    <submittedName>
        <fullName evidence="2">Acetylxylan esterase</fullName>
    </submittedName>
</protein>
<dbReference type="PANTHER" id="PTHR40111">
    <property type="entry name" value="CEPHALOSPORIN-C DEACETYLASE"/>
    <property type="match status" value="1"/>
</dbReference>
<dbReference type="RefSeq" id="WP_157423822.1">
    <property type="nucleotide sequence ID" value="NZ_BAAANI010000008.1"/>
</dbReference>
<accession>A0ABV5SKN3</accession>
<keyword evidence="3" id="KW-1185">Reference proteome</keyword>
<evidence type="ECO:0000259" key="1">
    <source>
        <dbReference type="Pfam" id="PF05448"/>
    </source>
</evidence>
<organism evidence="2 3">
    <name type="scientific">Agromyces lapidis</name>
    <dbReference type="NCBI Taxonomy" id="279574"/>
    <lineage>
        <taxon>Bacteria</taxon>
        <taxon>Bacillati</taxon>
        <taxon>Actinomycetota</taxon>
        <taxon>Actinomycetes</taxon>
        <taxon>Micrococcales</taxon>
        <taxon>Microbacteriaceae</taxon>
        <taxon>Agromyces</taxon>
    </lineage>
</organism>
<dbReference type="EMBL" id="JBHMBL010000001">
    <property type="protein sequence ID" value="MFB9640742.1"/>
    <property type="molecule type" value="Genomic_DNA"/>
</dbReference>
<sequence>MPRLDAPIDELRDYRPAVAEPADFDAFWARTIADSRALARAPRLERVASPLTAVEVYDLEFSGFGGDPVRGWFLVPSGTRGRLPAVVEYLGYGGGRGLPHERLSWAASGYAYLLMDTRGQGSVWGTGGATPDPHGTGSSAPGFMTRGIDDPAAYYYRRVFTDAVLAIDAVRSLERVDPDRVAVAGTSQGGGISIAAAALAEGLVGAMPDVPFLCHFERAVGLTDRDPYQEIVRYLAVHRGASERVFETLSYFDGANFAKRARVPALFSVALMDPVCPPSTVYAARNLWGASAEIVEYAFNEHEGGQGEQWQRQAAWLAAALAG</sequence>
<feature type="domain" description="Acetyl xylan esterase" evidence="1">
    <location>
        <begin position="1"/>
        <end position="318"/>
    </location>
</feature>
<dbReference type="InterPro" id="IPR029058">
    <property type="entry name" value="AB_hydrolase_fold"/>
</dbReference>
<evidence type="ECO:0000313" key="3">
    <source>
        <dbReference type="Proteomes" id="UP001589667"/>
    </source>
</evidence>
<dbReference type="Gene3D" id="3.40.50.1820">
    <property type="entry name" value="alpha/beta hydrolase"/>
    <property type="match status" value="1"/>
</dbReference>
<evidence type="ECO:0000313" key="2">
    <source>
        <dbReference type="EMBL" id="MFB9640742.1"/>
    </source>
</evidence>
<dbReference type="Pfam" id="PF05448">
    <property type="entry name" value="AXE1"/>
    <property type="match status" value="1"/>
</dbReference>